<name>A0A0E9R3G2_ANGAN</name>
<protein>
    <submittedName>
        <fullName evidence="1">Uncharacterized protein</fullName>
    </submittedName>
</protein>
<reference evidence="1" key="2">
    <citation type="journal article" date="2015" name="Fish Shellfish Immunol.">
        <title>Early steps in the European eel (Anguilla anguilla)-Vibrio vulnificus interaction in the gills: Role of the RtxA13 toxin.</title>
        <authorList>
            <person name="Callol A."/>
            <person name="Pajuelo D."/>
            <person name="Ebbesson L."/>
            <person name="Teles M."/>
            <person name="MacKenzie S."/>
            <person name="Amaro C."/>
        </authorList>
    </citation>
    <scope>NUCLEOTIDE SEQUENCE</scope>
</reference>
<dbReference type="AlphaFoldDB" id="A0A0E9R3G2"/>
<reference evidence="1" key="1">
    <citation type="submission" date="2014-11" db="EMBL/GenBank/DDBJ databases">
        <authorList>
            <person name="Amaro Gonzalez C."/>
        </authorList>
    </citation>
    <scope>NUCLEOTIDE SEQUENCE</scope>
</reference>
<proteinExistence type="predicted"/>
<sequence length="27" mass="3238">MQGKLKVFDLEYTVRELFSIKAFFIIT</sequence>
<evidence type="ECO:0000313" key="1">
    <source>
        <dbReference type="EMBL" id="JAH23272.1"/>
    </source>
</evidence>
<dbReference type="EMBL" id="GBXM01085305">
    <property type="protein sequence ID" value="JAH23272.1"/>
    <property type="molecule type" value="Transcribed_RNA"/>
</dbReference>
<accession>A0A0E9R3G2</accession>
<organism evidence="1">
    <name type="scientific">Anguilla anguilla</name>
    <name type="common">European freshwater eel</name>
    <name type="synonym">Muraena anguilla</name>
    <dbReference type="NCBI Taxonomy" id="7936"/>
    <lineage>
        <taxon>Eukaryota</taxon>
        <taxon>Metazoa</taxon>
        <taxon>Chordata</taxon>
        <taxon>Craniata</taxon>
        <taxon>Vertebrata</taxon>
        <taxon>Euteleostomi</taxon>
        <taxon>Actinopterygii</taxon>
        <taxon>Neopterygii</taxon>
        <taxon>Teleostei</taxon>
        <taxon>Anguilliformes</taxon>
        <taxon>Anguillidae</taxon>
        <taxon>Anguilla</taxon>
    </lineage>
</organism>